<organism evidence="12 13">
    <name type="scientific">Diabrotica virgifera virgifera</name>
    <name type="common">western corn rootworm</name>
    <dbReference type="NCBI Taxonomy" id="50390"/>
    <lineage>
        <taxon>Eukaryota</taxon>
        <taxon>Metazoa</taxon>
        <taxon>Ecdysozoa</taxon>
        <taxon>Arthropoda</taxon>
        <taxon>Hexapoda</taxon>
        <taxon>Insecta</taxon>
        <taxon>Pterygota</taxon>
        <taxon>Neoptera</taxon>
        <taxon>Endopterygota</taxon>
        <taxon>Coleoptera</taxon>
        <taxon>Polyphaga</taxon>
        <taxon>Cucujiformia</taxon>
        <taxon>Chrysomeloidea</taxon>
        <taxon>Chrysomelidae</taxon>
        <taxon>Galerucinae</taxon>
        <taxon>Diabroticina</taxon>
        <taxon>Diabroticites</taxon>
        <taxon>Diabrotica</taxon>
    </lineage>
</organism>
<dbReference type="InterPro" id="IPR000536">
    <property type="entry name" value="Nucl_hrmn_rcpt_lig-bd"/>
</dbReference>
<dbReference type="Proteomes" id="UP001652700">
    <property type="component" value="Unplaced"/>
</dbReference>
<evidence type="ECO:0000256" key="8">
    <source>
        <dbReference type="ARBA" id="ARBA00023170"/>
    </source>
</evidence>
<keyword evidence="6" id="KW-0238">DNA-binding</keyword>
<dbReference type="InterPro" id="IPR035500">
    <property type="entry name" value="NHR-like_dom_sf"/>
</dbReference>
<keyword evidence="3" id="KW-0863">Zinc-finger</keyword>
<sequence length="290" mass="33303">MGRTLPSPVPCRVCGDRSFGKHYGVYCCDGCSCFFKRSIRKNVSYTCIAGNRQCIIDKTRRNWCPYCRLQRCLAVHMNISAVQEERGPRKPKRNNIVFKRKFENVDNGPKNEQLNLVKEIPNIVQNTLIHEIAANIFLTAIKQARRNYGFKLLSTKSQNIILGYLWGPLFILKASYWSVNIEGIFSFLHETCSYMKSLNLNSSTLELFETLLLCRLDLLEDTQEIIEIDNVVQKAITCLKQQENMDSRRFIDILLATTRLHIPSASFLRFVLFEPIIGLVPIETVIATIS</sequence>
<keyword evidence="8" id="KW-0675">Receptor</keyword>
<evidence type="ECO:0008006" key="14">
    <source>
        <dbReference type="Google" id="ProtNLM"/>
    </source>
</evidence>
<dbReference type="CDD" id="cd06957">
    <property type="entry name" value="NR_DBD_PNR_like_2"/>
    <property type="match status" value="1"/>
</dbReference>
<evidence type="ECO:0000256" key="7">
    <source>
        <dbReference type="ARBA" id="ARBA00023163"/>
    </source>
</evidence>
<dbReference type="InterPro" id="IPR050274">
    <property type="entry name" value="Nuclear_hormone_rcpt_NR2"/>
</dbReference>
<dbReference type="PROSITE" id="PS00031">
    <property type="entry name" value="NUCLEAR_REC_DBD_1"/>
    <property type="match status" value="1"/>
</dbReference>
<dbReference type="PANTHER" id="PTHR24083">
    <property type="entry name" value="NUCLEAR HORMONE RECEPTOR"/>
    <property type="match status" value="1"/>
</dbReference>
<dbReference type="RefSeq" id="XP_050500980.1">
    <property type="nucleotide sequence ID" value="XM_050645023.1"/>
</dbReference>
<keyword evidence="5" id="KW-0805">Transcription regulation</keyword>
<evidence type="ECO:0000313" key="12">
    <source>
        <dbReference type="EnsemblMetazoa" id="XP_050500980.1"/>
    </source>
</evidence>
<dbReference type="PROSITE" id="PS51843">
    <property type="entry name" value="NR_LBD"/>
    <property type="match status" value="1"/>
</dbReference>
<reference evidence="12" key="1">
    <citation type="submission" date="2025-05" db="UniProtKB">
        <authorList>
            <consortium name="EnsemblMetazoa"/>
        </authorList>
    </citation>
    <scope>IDENTIFICATION</scope>
</reference>
<keyword evidence="13" id="KW-1185">Reference proteome</keyword>
<keyword evidence="4" id="KW-0862">Zinc</keyword>
<dbReference type="Gene3D" id="3.30.50.10">
    <property type="entry name" value="Erythroid Transcription Factor GATA-1, subunit A"/>
    <property type="match status" value="1"/>
</dbReference>
<evidence type="ECO:0000256" key="2">
    <source>
        <dbReference type="ARBA" id="ARBA00022723"/>
    </source>
</evidence>
<proteinExistence type="predicted"/>
<dbReference type="PROSITE" id="PS51030">
    <property type="entry name" value="NUCLEAR_REC_DBD_2"/>
    <property type="match status" value="1"/>
</dbReference>
<evidence type="ECO:0000256" key="6">
    <source>
        <dbReference type="ARBA" id="ARBA00023125"/>
    </source>
</evidence>
<evidence type="ECO:0000259" key="10">
    <source>
        <dbReference type="PROSITE" id="PS51030"/>
    </source>
</evidence>
<keyword evidence="7" id="KW-0804">Transcription</keyword>
<dbReference type="SUPFAM" id="SSF57716">
    <property type="entry name" value="Glucocorticoid receptor-like (DNA-binding domain)"/>
    <property type="match status" value="1"/>
</dbReference>
<name>A0ABM5JSS6_DIAVI</name>
<dbReference type="InterPro" id="IPR001628">
    <property type="entry name" value="Znf_hrmn_rcpt"/>
</dbReference>
<accession>A0ABM5JSS6</accession>
<evidence type="ECO:0000256" key="4">
    <source>
        <dbReference type="ARBA" id="ARBA00022833"/>
    </source>
</evidence>
<evidence type="ECO:0000256" key="9">
    <source>
        <dbReference type="ARBA" id="ARBA00023242"/>
    </source>
</evidence>
<dbReference type="InterPro" id="IPR013088">
    <property type="entry name" value="Znf_NHR/GATA"/>
</dbReference>
<protein>
    <recommendedName>
        <fullName evidence="14">Nuclear receptor domain-containing protein</fullName>
    </recommendedName>
</protein>
<feature type="domain" description="Nuclear receptor" evidence="10">
    <location>
        <begin position="8"/>
        <end position="84"/>
    </location>
</feature>
<dbReference type="Pfam" id="PF00105">
    <property type="entry name" value="zf-C4"/>
    <property type="match status" value="1"/>
</dbReference>
<dbReference type="Gene3D" id="1.10.565.10">
    <property type="entry name" value="Retinoid X Receptor"/>
    <property type="match status" value="1"/>
</dbReference>
<evidence type="ECO:0000256" key="1">
    <source>
        <dbReference type="ARBA" id="ARBA00004123"/>
    </source>
</evidence>
<keyword evidence="2" id="KW-0479">Metal-binding</keyword>
<dbReference type="SMART" id="SM00399">
    <property type="entry name" value="ZnF_C4"/>
    <property type="match status" value="1"/>
</dbReference>
<evidence type="ECO:0000256" key="5">
    <source>
        <dbReference type="ARBA" id="ARBA00023015"/>
    </source>
</evidence>
<evidence type="ECO:0000313" key="13">
    <source>
        <dbReference type="Proteomes" id="UP001652700"/>
    </source>
</evidence>
<evidence type="ECO:0000259" key="11">
    <source>
        <dbReference type="PROSITE" id="PS51843"/>
    </source>
</evidence>
<dbReference type="SUPFAM" id="SSF48508">
    <property type="entry name" value="Nuclear receptor ligand-binding domain"/>
    <property type="match status" value="1"/>
</dbReference>
<keyword evidence="9" id="KW-0539">Nucleus</keyword>
<feature type="domain" description="NR LBD" evidence="11">
    <location>
        <begin position="91"/>
        <end position="290"/>
    </location>
</feature>
<comment type="subcellular location">
    <subcellularLocation>
        <location evidence="1">Nucleus</location>
    </subcellularLocation>
</comment>
<dbReference type="EnsemblMetazoa" id="XM_050645023.1">
    <property type="protein sequence ID" value="XP_050500980.1"/>
    <property type="gene ID" value="LOC126880947"/>
</dbReference>
<dbReference type="PRINTS" id="PR00047">
    <property type="entry name" value="STROIDFINGER"/>
</dbReference>
<dbReference type="GeneID" id="126880947"/>
<evidence type="ECO:0000256" key="3">
    <source>
        <dbReference type="ARBA" id="ARBA00022771"/>
    </source>
</evidence>